<dbReference type="InterPro" id="IPR016039">
    <property type="entry name" value="Thiolase-like"/>
</dbReference>
<comment type="caution">
    <text evidence="11">The sequence shown here is derived from an EMBL/GenBank/DDBJ whole genome shotgun (WGS) entry which is preliminary data.</text>
</comment>
<dbReference type="GO" id="GO:0016020">
    <property type="term" value="C:membrane"/>
    <property type="evidence" value="ECO:0007669"/>
    <property type="project" value="InterPro"/>
</dbReference>
<comment type="similarity">
    <text evidence="2 6">Belongs to the thiolase-like superfamily. Chalcone/stilbene synthases family.</text>
</comment>
<dbReference type="EMBL" id="JBBPBK010000008">
    <property type="protein sequence ID" value="KAK9280603.1"/>
    <property type="molecule type" value="Genomic_DNA"/>
</dbReference>
<feature type="domain" description="Beta-ketoacyl-[acyl-carrier-protein] synthase III C-terminal" evidence="10">
    <location>
        <begin position="333"/>
        <end position="414"/>
    </location>
</feature>
<evidence type="ECO:0000259" key="10">
    <source>
        <dbReference type="Pfam" id="PF08541"/>
    </source>
</evidence>
<evidence type="ECO:0000256" key="5">
    <source>
        <dbReference type="ARBA" id="ARBA00047375"/>
    </source>
</evidence>
<organism evidence="11 12">
    <name type="scientific">Liquidambar formosana</name>
    <name type="common">Formosan gum</name>
    <dbReference type="NCBI Taxonomy" id="63359"/>
    <lineage>
        <taxon>Eukaryota</taxon>
        <taxon>Viridiplantae</taxon>
        <taxon>Streptophyta</taxon>
        <taxon>Embryophyta</taxon>
        <taxon>Tracheophyta</taxon>
        <taxon>Spermatophyta</taxon>
        <taxon>Magnoliopsida</taxon>
        <taxon>eudicotyledons</taxon>
        <taxon>Gunneridae</taxon>
        <taxon>Pentapetalae</taxon>
        <taxon>Saxifragales</taxon>
        <taxon>Altingiaceae</taxon>
        <taxon>Liquidambar</taxon>
    </lineage>
</organism>
<feature type="active site" evidence="7">
    <location>
        <position position="372"/>
    </location>
</feature>
<comment type="catalytic activity">
    <reaction evidence="5">
        <text>a very-long-chain acyl-CoA + malonyl-CoA + H(+) = a very-long-chain 3-oxoacyl-CoA + CO2 + CoA</text>
        <dbReference type="Rhea" id="RHEA:32727"/>
        <dbReference type="ChEBI" id="CHEBI:15378"/>
        <dbReference type="ChEBI" id="CHEBI:16526"/>
        <dbReference type="ChEBI" id="CHEBI:57287"/>
        <dbReference type="ChEBI" id="CHEBI:57384"/>
        <dbReference type="ChEBI" id="CHEBI:90725"/>
        <dbReference type="ChEBI" id="CHEBI:90736"/>
        <dbReference type="EC" id="2.3.1.199"/>
    </reaction>
</comment>
<dbReference type="InterPro" id="IPR013747">
    <property type="entry name" value="ACP_syn_III_C"/>
</dbReference>
<evidence type="ECO:0000313" key="12">
    <source>
        <dbReference type="Proteomes" id="UP001415857"/>
    </source>
</evidence>
<evidence type="ECO:0000256" key="1">
    <source>
        <dbReference type="ARBA" id="ARBA00005194"/>
    </source>
</evidence>
<gene>
    <name evidence="11" type="ORF">L1049_014297</name>
</gene>
<comment type="pathway">
    <text evidence="1 6">Lipid metabolism; fatty acid biosynthesis.</text>
</comment>
<dbReference type="Pfam" id="PF08392">
    <property type="entry name" value="FAE1_CUT1_RppA"/>
    <property type="match status" value="1"/>
</dbReference>
<keyword evidence="4 6" id="KW-0012">Acyltransferase</keyword>
<evidence type="ECO:0000256" key="8">
    <source>
        <dbReference type="SAM" id="Phobius"/>
    </source>
</evidence>
<dbReference type="EC" id="2.3.1.-" evidence="6"/>
<proteinExistence type="inferred from homology"/>
<dbReference type="Pfam" id="PF08541">
    <property type="entry name" value="ACP_syn_III_C"/>
    <property type="match status" value="1"/>
</dbReference>
<feature type="active site" evidence="7">
    <location>
        <position position="248"/>
    </location>
</feature>
<evidence type="ECO:0000256" key="2">
    <source>
        <dbReference type="ARBA" id="ARBA00005531"/>
    </source>
</evidence>
<evidence type="ECO:0000313" key="11">
    <source>
        <dbReference type="EMBL" id="KAK9280603.1"/>
    </source>
</evidence>
<evidence type="ECO:0000256" key="4">
    <source>
        <dbReference type="ARBA" id="ARBA00023315"/>
    </source>
</evidence>
<feature type="active site" evidence="7">
    <location>
        <position position="339"/>
    </location>
</feature>
<evidence type="ECO:0000256" key="7">
    <source>
        <dbReference type="PIRSR" id="PIRSR036417-1"/>
    </source>
</evidence>
<dbReference type="InterPro" id="IPR013601">
    <property type="entry name" value="FAE1_typ3_polyketide_synth"/>
</dbReference>
<dbReference type="PIRSF" id="PIRSF036417">
    <property type="entry name" value="3-ktacl-CoA_syn"/>
    <property type="match status" value="1"/>
</dbReference>
<sequence length="468" mass="53203">MEFLSILYVVFPILYLVFILWKFVDERRDQGCYILDYQCYKPADDRMLNTEFCGEVIRRNKNLGLQEYQFLLKAIVSSGLGEQTYAPRMVFLGREENPTYEDSILEMEEFFSDSIGKLLARSSISPSEIDVLVVNISMLSVVPSLSARIINRYKMRENIKVFNLTGMGCSASLISVDAVRNIFKSRKNVNALVVTSESLSPNWYSGNDRSMILTNCIFRSGGCAILLTNKRALKHKAMFKLKCLVRTHHGARDEAYDCCIQREDEQGRPGFHLSKTLPKAATRAFVDNLREMTPKILPVRELLRFMIVSLFRKMNRSSTKGGQKAVVNFKTGVDHFCLHTGGKAVIDGIGKSLDLSEYDVEPARMTLHRFGNTSASSLWYVLGYMEAKKRLKKGDRVLMISFGAGFKCNSCLWEVMKDLGNGNVWTDCIDSYPPENIANPFMEKYGWINNEDPSTFKVPPLEEKVSQI</sequence>
<keyword evidence="8" id="KW-1133">Transmembrane helix</keyword>
<keyword evidence="8" id="KW-0812">Transmembrane</keyword>
<evidence type="ECO:0000256" key="3">
    <source>
        <dbReference type="ARBA" id="ARBA00022679"/>
    </source>
</evidence>
<feature type="active site" evidence="7">
    <location>
        <position position="335"/>
    </location>
</feature>
<reference evidence="11 12" key="1">
    <citation type="journal article" date="2024" name="Plant J.">
        <title>Genome sequences and population genomics reveal climatic adaptation and genomic divergence between two closely related sweetgum species.</title>
        <authorList>
            <person name="Xu W.Q."/>
            <person name="Ren C.Q."/>
            <person name="Zhang X.Y."/>
            <person name="Comes H.P."/>
            <person name="Liu X.H."/>
            <person name="Li Y.G."/>
            <person name="Kettle C.J."/>
            <person name="Jalonen R."/>
            <person name="Gaisberger H."/>
            <person name="Ma Y.Z."/>
            <person name="Qiu Y.X."/>
        </authorList>
    </citation>
    <scope>NUCLEOTIDE SEQUENCE [LARGE SCALE GENOMIC DNA]</scope>
    <source>
        <strain evidence="11">Hangzhou</strain>
    </source>
</reference>
<dbReference type="CDD" id="cd00831">
    <property type="entry name" value="CHS_like"/>
    <property type="match status" value="1"/>
</dbReference>
<dbReference type="GO" id="GO:0006633">
    <property type="term" value="P:fatty acid biosynthetic process"/>
    <property type="evidence" value="ECO:0007669"/>
    <property type="project" value="InterPro"/>
</dbReference>
<dbReference type="SUPFAM" id="SSF53901">
    <property type="entry name" value="Thiolase-like"/>
    <property type="match status" value="2"/>
</dbReference>
<dbReference type="GO" id="GO:0009922">
    <property type="term" value="F:fatty acid elongase activity"/>
    <property type="evidence" value="ECO:0007669"/>
    <property type="project" value="UniProtKB-EC"/>
</dbReference>
<keyword evidence="8" id="KW-0472">Membrane</keyword>
<evidence type="ECO:0000259" key="9">
    <source>
        <dbReference type="Pfam" id="PF08392"/>
    </source>
</evidence>
<name>A0AAP0RN27_LIQFO</name>
<dbReference type="InterPro" id="IPR012392">
    <property type="entry name" value="3-ktacl-CoA_syn"/>
</dbReference>
<protein>
    <recommendedName>
        <fullName evidence="6">3-ketoacyl-CoA synthase</fullName>
        <ecNumber evidence="6">2.3.1.-</ecNumber>
    </recommendedName>
</protein>
<feature type="transmembrane region" description="Helical" evidence="8">
    <location>
        <begin position="6"/>
        <end position="24"/>
    </location>
</feature>
<dbReference type="PANTHER" id="PTHR31561">
    <property type="entry name" value="3-KETOACYL-COA SYNTHASE"/>
    <property type="match status" value="1"/>
</dbReference>
<feature type="domain" description="FAE" evidence="9">
    <location>
        <begin position="26"/>
        <end position="313"/>
    </location>
</feature>
<accession>A0AAP0RN27</accession>
<feature type="active site" evidence="7">
    <location>
        <position position="368"/>
    </location>
</feature>
<dbReference type="Proteomes" id="UP001415857">
    <property type="component" value="Unassembled WGS sequence"/>
</dbReference>
<dbReference type="Gene3D" id="3.40.47.10">
    <property type="match status" value="1"/>
</dbReference>
<evidence type="ECO:0000256" key="6">
    <source>
        <dbReference type="PIRNR" id="PIRNR036417"/>
    </source>
</evidence>
<keyword evidence="3 6" id="KW-0808">Transferase</keyword>
<dbReference type="AlphaFoldDB" id="A0AAP0RN27"/>
<keyword evidence="12" id="KW-1185">Reference proteome</keyword>
<feature type="active site" evidence="7">
    <location>
        <position position="169"/>
    </location>
</feature>
<dbReference type="FunFam" id="3.40.47.10:FF:000057">
    <property type="entry name" value="3-ketoacyl-CoA synthase"/>
    <property type="match status" value="1"/>
</dbReference>